<keyword evidence="3" id="KW-1185">Reference proteome</keyword>
<dbReference type="GO" id="GO:0003677">
    <property type="term" value="F:DNA binding"/>
    <property type="evidence" value="ECO:0007669"/>
    <property type="project" value="TreeGrafter"/>
</dbReference>
<feature type="compositionally biased region" description="Pro residues" evidence="1">
    <location>
        <begin position="163"/>
        <end position="183"/>
    </location>
</feature>
<reference evidence="2 3" key="1">
    <citation type="journal article" date="2015" name="Front. Microbiol.">
        <title>Genome sequence of the plant growth promoting endophytic yeast Rhodotorula graminis WP1.</title>
        <authorList>
            <person name="Firrincieli A."/>
            <person name="Otillar R."/>
            <person name="Salamov A."/>
            <person name="Schmutz J."/>
            <person name="Khan Z."/>
            <person name="Redman R.S."/>
            <person name="Fleck N.D."/>
            <person name="Lindquist E."/>
            <person name="Grigoriev I.V."/>
            <person name="Doty S.L."/>
        </authorList>
    </citation>
    <scope>NUCLEOTIDE SEQUENCE [LARGE SCALE GENOMIC DNA]</scope>
    <source>
        <strain evidence="2 3">WP1</strain>
    </source>
</reference>
<feature type="compositionally biased region" description="Pro residues" evidence="1">
    <location>
        <begin position="266"/>
        <end position="277"/>
    </location>
</feature>
<feature type="compositionally biased region" description="Basic and acidic residues" evidence="1">
    <location>
        <begin position="369"/>
        <end position="382"/>
    </location>
</feature>
<dbReference type="PANTHER" id="PTHR28027">
    <property type="entry name" value="TRANSCRIPTIONAL REGULATOR MIT1"/>
    <property type="match status" value="1"/>
</dbReference>
<feature type="compositionally biased region" description="Low complexity" evidence="1">
    <location>
        <begin position="329"/>
        <end position="346"/>
    </location>
</feature>
<dbReference type="RefSeq" id="XP_018270719.1">
    <property type="nucleotide sequence ID" value="XM_018416925.1"/>
</dbReference>
<dbReference type="OMA" id="DIFIWEE"/>
<dbReference type="OrthoDB" id="5572844at2759"/>
<name>A0A194S2C5_RHOGW</name>
<dbReference type="Proteomes" id="UP000053890">
    <property type="component" value="Unassembled WGS sequence"/>
</dbReference>
<organism evidence="2 3">
    <name type="scientific">Rhodotorula graminis (strain WP1)</name>
    <dbReference type="NCBI Taxonomy" id="578459"/>
    <lineage>
        <taxon>Eukaryota</taxon>
        <taxon>Fungi</taxon>
        <taxon>Dikarya</taxon>
        <taxon>Basidiomycota</taxon>
        <taxon>Pucciniomycotina</taxon>
        <taxon>Microbotryomycetes</taxon>
        <taxon>Sporidiobolales</taxon>
        <taxon>Sporidiobolaceae</taxon>
        <taxon>Rhodotorula</taxon>
    </lineage>
</organism>
<sequence>MGGELPRSGHSYFGTVSSAQEAHAILEACKHGLLPRVTRRLTDDERLRFVRAGAVFVWEEEEAGIRRWTDHIKWSPSRVSGAFLTYTEVPPRGDDTLVKQSFSSVDGSGTKMHLIAYTSKSTAVTSVLPCAAQDPLIQHMLAQRTSAGRDPRDRPFPPSAIAAPPPSRPPDPSHALPTPPYGSAPPTADPNRMHLQRSSMSFQSPGTRPQTASSSDESRPQTSASEPRQGAAKDPHMRHAPGLSLSYPSLLHPAVTSVAPTTSPLPLTPTFPPPPPSAHGSPRLWPFAYDLPRQDYPPRSASHPRSAAHRPSPRLSHSPPSVTASSWGAPSTADSSSATTASPFDTQPRHLPPLELRSPGHLATGSDLSSHHDAHGQRRALSDGDQWFPPRQHGRGAEDERQLRLLGRSF</sequence>
<evidence type="ECO:0000313" key="3">
    <source>
        <dbReference type="Proteomes" id="UP000053890"/>
    </source>
</evidence>
<dbReference type="AlphaFoldDB" id="A0A194S2C5"/>
<dbReference type="GeneID" id="28977373"/>
<dbReference type="InterPro" id="IPR018608">
    <property type="entry name" value="Gti1/Pac2"/>
</dbReference>
<dbReference type="PANTHER" id="PTHR28027:SF1">
    <property type="entry name" value="CAMP INDEPENDENT REGULATORY PROTEIN (AFU_ORTHOLOGUE AFUA_3G09640)"/>
    <property type="match status" value="1"/>
</dbReference>
<feature type="region of interest" description="Disordered" evidence="1">
    <location>
        <begin position="144"/>
        <end position="245"/>
    </location>
</feature>
<protein>
    <recommendedName>
        <fullName evidence="4">Gti1/Pac2 family-domain-containing protein</fullName>
    </recommendedName>
</protein>
<dbReference type="Pfam" id="PF09729">
    <property type="entry name" value="Gti1_Pac2"/>
    <property type="match status" value="1"/>
</dbReference>
<gene>
    <name evidence="2" type="ORF">RHOBADRAFT_53627</name>
</gene>
<proteinExistence type="predicted"/>
<evidence type="ECO:0000256" key="1">
    <source>
        <dbReference type="SAM" id="MobiDB-lite"/>
    </source>
</evidence>
<evidence type="ECO:0008006" key="4">
    <source>
        <dbReference type="Google" id="ProtNLM"/>
    </source>
</evidence>
<feature type="compositionally biased region" description="Polar residues" evidence="1">
    <location>
        <begin position="196"/>
        <end position="226"/>
    </location>
</feature>
<feature type="region of interest" description="Disordered" evidence="1">
    <location>
        <begin position="260"/>
        <end position="410"/>
    </location>
</feature>
<dbReference type="EMBL" id="KQ474079">
    <property type="protein sequence ID" value="KPV74670.1"/>
    <property type="molecule type" value="Genomic_DNA"/>
</dbReference>
<evidence type="ECO:0000313" key="2">
    <source>
        <dbReference type="EMBL" id="KPV74670.1"/>
    </source>
</evidence>
<accession>A0A194S2C5</accession>